<protein>
    <submittedName>
        <fullName evidence="3">Uncharacterized protein LOC111008986</fullName>
    </submittedName>
</protein>
<organism evidence="2 3">
    <name type="scientific">Momordica charantia</name>
    <name type="common">Bitter gourd</name>
    <name type="synonym">Balsam pear</name>
    <dbReference type="NCBI Taxonomy" id="3673"/>
    <lineage>
        <taxon>Eukaryota</taxon>
        <taxon>Viridiplantae</taxon>
        <taxon>Streptophyta</taxon>
        <taxon>Embryophyta</taxon>
        <taxon>Tracheophyta</taxon>
        <taxon>Spermatophyta</taxon>
        <taxon>Magnoliopsida</taxon>
        <taxon>eudicotyledons</taxon>
        <taxon>Gunneridae</taxon>
        <taxon>Pentapetalae</taxon>
        <taxon>rosids</taxon>
        <taxon>fabids</taxon>
        <taxon>Cucurbitales</taxon>
        <taxon>Cucurbitaceae</taxon>
        <taxon>Momordiceae</taxon>
        <taxon>Momordica</taxon>
    </lineage>
</organism>
<dbReference type="OrthoDB" id="5544992at2759"/>
<keyword evidence="2" id="KW-1185">Reference proteome</keyword>
<evidence type="ECO:0000313" key="3">
    <source>
        <dbReference type="RefSeq" id="XP_022137569.1"/>
    </source>
</evidence>
<feature type="compositionally biased region" description="Low complexity" evidence="1">
    <location>
        <begin position="53"/>
        <end position="64"/>
    </location>
</feature>
<dbReference type="KEGG" id="mcha:111008986"/>
<reference evidence="3" key="1">
    <citation type="submission" date="2025-08" db="UniProtKB">
        <authorList>
            <consortium name="RefSeq"/>
        </authorList>
    </citation>
    <scope>IDENTIFICATION</scope>
    <source>
        <strain evidence="3">OHB3-1</strain>
    </source>
</reference>
<feature type="compositionally biased region" description="Polar residues" evidence="1">
    <location>
        <begin position="93"/>
        <end position="105"/>
    </location>
</feature>
<feature type="compositionally biased region" description="Polar residues" evidence="1">
    <location>
        <begin position="120"/>
        <end position="129"/>
    </location>
</feature>
<dbReference type="PANTHER" id="PTHR34222:SF100">
    <property type="entry name" value="CCHC-TYPE DOMAIN-CONTAINING PROTEIN"/>
    <property type="match status" value="1"/>
</dbReference>
<dbReference type="GeneID" id="111008986"/>
<dbReference type="RefSeq" id="XP_022137569.1">
    <property type="nucleotide sequence ID" value="XM_022281877.1"/>
</dbReference>
<dbReference type="AlphaFoldDB" id="A0A6J1C7L7"/>
<dbReference type="PANTHER" id="PTHR34222">
    <property type="entry name" value="GAG_PRE-INTEGRS DOMAIN-CONTAINING PROTEIN"/>
    <property type="match status" value="1"/>
</dbReference>
<feature type="region of interest" description="Disordered" evidence="1">
    <location>
        <begin position="1"/>
        <end position="105"/>
    </location>
</feature>
<name>A0A6J1C7L7_MOMCH</name>
<evidence type="ECO:0000313" key="2">
    <source>
        <dbReference type="Proteomes" id="UP000504603"/>
    </source>
</evidence>
<sequence length="313" mass="34663">MRKMRGRGLISPPKSRFSVTESDSQNNAAANPPSMPNYMSATRRSTAARVVNPKQQQTTHTKPTFGSNAIRATKNSSPKPTPVVPSRRRPTWAPNNPNGHNDNSTTKLTIAKITTSRNSNVNGVQQQPRGPTLISVASGSSHGSGHHQDANNNNIEGEEEDSTTVIGHPHVINQLQQLSIDGKHHAKMVFRANSMDESVGPYTKEECSPQSNAERILEIYKDIASHRQGNSSITSYFTKLETLWEELETYSDLPQCCSYSATDQKPSKLVEREKVMQFLVGLNDSYSTICSQILLIRPFPTVEKAYSIIIMQE</sequence>
<proteinExistence type="predicted"/>
<feature type="region of interest" description="Disordered" evidence="1">
    <location>
        <begin position="120"/>
        <end position="157"/>
    </location>
</feature>
<accession>A0A6J1C7L7</accession>
<dbReference type="Proteomes" id="UP000504603">
    <property type="component" value="Unplaced"/>
</dbReference>
<gene>
    <name evidence="3" type="primary">LOC111008986</name>
</gene>
<evidence type="ECO:0000256" key="1">
    <source>
        <dbReference type="SAM" id="MobiDB-lite"/>
    </source>
</evidence>